<keyword evidence="2" id="KW-1185">Reference proteome</keyword>
<dbReference type="Proteomes" id="UP000314294">
    <property type="component" value="Unassembled WGS sequence"/>
</dbReference>
<protein>
    <submittedName>
        <fullName evidence="1">Uncharacterized protein</fullName>
    </submittedName>
</protein>
<gene>
    <name evidence="1" type="ORF">EYF80_000130</name>
</gene>
<comment type="caution">
    <text evidence="1">The sequence shown here is derived from an EMBL/GenBank/DDBJ whole genome shotgun (WGS) entry which is preliminary data.</text>
</comment>
<reference evidence="1 2" key="1">
    <citation type="submission" date="2019-03" db="EMBL/GenBank/DDBJ databases">
        <title>First draft genome of Liparis tanakae, snailfish: a comprehensive survey of snailfish specific genes.</title>
        <authorList>
            <person name="Kim W."/>
            <person name="Song I."/>
            <person name="Jeong J.-H."/>
            <person name="Kim D."/>
            <person name="Kim S."/>
            <person name="Ryu S."/>
            <person name="Song J.Y."/>
            <person name="Lee S.K."/>
        </authorList>
    </citation>
    <scope>NUCLEOTIDE SEQUENCE [LARGE SCALE GENOMIC DNA]</scope>
    <source>
        <tissue evidence="1">Muscle</tissue>
    </source>
</reference>
<accession>A0A4Z2JHT6</accession>
<sequence>MNSSTELRCFQKPEKRGSEKRFSLVGVPQGNAKCLCHLWTAKRANLGFSLIATVTSLLRLRWGWVEGMAGGGLEDGRMEG</sequence>
<proteinExistence type="predicted"/>
<dbReference type="AlphaFoldDB" id="A0A4Z2JHT6"/>
<evidence type="ECO:0000313" key="2">
    <source>
        <dbReference type="Proteomes" id="UP000314294"/>
    </source>
</evidence>
<dbReference type="EMBL" id="SRLO01000001">
    <property type="protein sequence ID" value="TNN89527.1"/>
    <property type="molecule type" value="Genomic_DNA"/>
</dbReference>
<name>A0A4Z2JHT6_9TELE</name>
<organism evidence="1 2">
    <name type="scientific">Liparis tanakae</name>
    <name type="common">Tanaka's snailfish</name>
    <dbReference type="NCBI Taxonomy" id="230148"/>
    <lineage>
        <taxon>Eukaryota</taxon>
        <taxon>Metazoa</taxon>
        <taxon>Chordata</taxon>
        <taxon>Craniata</taxon>
        <taxon>Vertebrata</taxon>
        <taxon>Euteleostomi</taxon>
        <taxon>Actinopterygii</taxon>
        <taxon>Neopterygii</taxon>
        <taxon>Teleostei</taxon>
        <taxon>Neoteleostei</taxon>
        <taxon>Acanthomorphata</taxon>
        <taxon>Eupercaria</taxon>
        <taxon>Perciformes</taxon>
        <taxon>Cottioidei</taxon>
        <taxon>Cottales</taxon>
        <taxon>Liparidae</taxon>
        <taxon>Liparis</taxon>
    </lineage>
</organism>
<evidence type="ECO:0000313" key="1">
    <source>
        <dbReference type="EMBL" id="TNN89527.1"/>
    </source>
</evidence>